<dbReference type="Proteomes" id="UP000805649">
    <property type="component" value="Unassembled WGS sequence"/>
</dbReference>
<name>A0ACC3Z3C9_COLTU</name>
<evidence type="ECO:0000313" key="2">
    <source>
        <dbReference type="Proteomes" id="UP000805649"/>
    </source>
</evidence>
<proteinExistence type="predicted"/>
<keyword evidence="2" id="KW-1185">Reference proteome</keyword>
<organism evidence="1 2">
    <name type="scientific">Colletotrichum truncatum</name>
    <name type="common">Anthracnose fungus</name>
    <name type="synonym">Colletotrichum capsici</name>
    <dbReference type="NCBI Taxonomy" id="5467"/>
    <lineage>
        <taxon>Eukaryota</taxon>
        <taxon>Fungi</taxon>
        <taxon>Dikarya</taxon>
        <taxon>Ascomycota</taxon>
        <taxon>Pezizomycotina</taxon>
        <taxon>Sordariomycetes</taxon>
        <taxon>Hypocreomycetidae</taxon>
        <taxon>Glomerellales</taxon>
        <taxon>Glomerellaceae</taxon>
        <taxon>Colletotrichum</taxon>
        <taxon>Colletotrichum truncatum species complex</taxon>
    </lineage>
</organism>
<sequence length="375" mass="39770">MSFPSINKALELTAFGAPLKPLELPIPEATSGSVVTRVLAAPIVPYTYYVHSGIIHQLKLKPPFIPNSASIGRVHSVGPDAVRLKPGDLVFIKSQIHARDYPQAKVVPGHINGASPEAQKLMDGEFGSGAFQQYQKVPMENCLKLDESRLCNALGYTPAILQSLTMYTVAAGAIIEAADLKAAETIVIGPSGGAFSGLAVEVALALGANVIALGRNEKKLADFKKTVNNPRLQYVVMTGDDDVDTAAILAKTPDGEGAEVFNDWTPGECSEALWLGPGSRVLKLGGRIVLSGGTPGGLGAINYAEAGFKDLLIISKWVCNRATTERLISIITQGFLKIGAESGTRVKVYGLDKAAEAIEYAKDNGGWRHYTVMSP</sequence>
<protein>
    <submittedName>
        <fullName evidence="1">Isopropanol dehydrogenase</fullName>
    </submittedName>
</protein>
<dbReference type="EMBL" id="VUJX02000003">
    <property type="protein sequence ID" value="KAL0938608.1"/>
    <property type="molecule type" value="Genomic_DNA"/>
</dbReference>
<evidence type="ECO:0000313" key="1">
    <source>
        <dbReference type="EMBL" id="KAL0938608.1"/>
    </source>
</evidence>
<gene>
    <name evidence="1" type="ORF">CTRU02_205218</name>
</gene>
<accession>A0ACC3Z3C9</accession>
<reference evidence="1 2" key="1">
    <citation type="journal article" date="2020" name="Phytopathology">
        <title>Genome Sequence Resources of Colletotrichum truncatum, C. plurivorum, C. musicola, and C. sojae: Four Species Pathogenic to Soybean (Glycine max).</title>
        <authorList>
            <person name="Rogerio F."/>
            <person name="Boufleur T.R."/>
            <person name="Ciampi-Guillardi M."/>
            <person name="Sukno S.A."/>
            <person name="Thon M.R."/>
            <person name="Massola Junior N.S."/>
            <person name="Baroncelli R."/>
        </authorList>
    </citation>
    <scope>NUCLEOTIDE SEQUENCE [LARGE SCALE GENOMIC DNA]</scope>
    <source>
        <strain evidence="1 2">CMES1059</strain>
    </source>
</reference>
<comment type="caution">
    <text evidence="1">The sequence shown here is derived from an EMBL/GenBank/DDBJ whole genome shotgun (WGS) entry which is preliminary data.</text>
</comment>